<accession>A0A1G6DVQ0</accession>
<name>A0A1G6DVQ0_9GAMM</name>
<proteinExistence type="predicted"/>
<evidence type="ECO:0000313" key="2">
    <source>
        <dbReference type="Proteomes" id="UP000199626"/>
    </source>
</evidence>
<dbReference type="Proteomes" id="UP000199626">
    <property type="component" value="Unassembled WGS sequence"/>
</dbReference>
<organism evidence="1 2">
    <name type="scientific">Pseudidiomarina indica</name>
    <dbReference type="NCBI Taxonomy" id="1159017"/>
    <lineage>
        <taxon>Bacteria</taxon>
        <taxon>Pseudomonadati</taxon>
        <taxon>Pseudomonadota</taxon>
        <taxon>Gammaproteobacteria</taxon>
        <taxon>Alteromonadales</taxon>
        <taxon>Idiomarinaceae</taxon>
        <taxon>Pseudidiomarina</taxon>
    </lineage>
</organism>
<sequence>MYIEAFTTHFGELSDNHQLAKVAYPLEDILFITLCGVVVLTGCRLCTKAPKGSSHLPCVKR</sequence>
<evidence type="ECO:0000313" key="1">
    <source>
        <dbReference type="EMBL" id="SDB49267.1"/>
    </source>
</evidence>
<gene>
    <name evidence="1" type="ORF">SAMN02927930_01920</name>
</gene>
<dbReference type="AlphaFoldDB" id="A0A1G6DVQ0"/>
<reference evidence="2" key="1">
    <citation type="submission" date="2016-10" db="EMBL/GenBank/DDBJ databases">
        <authorList>
            <person name="Varghese N."/>
            <person name="Submissions S."/>
        </authorList>
    </citation>
    <scope>NUCLEOTIDE SEQUENCE [LARGE SCALE GENOMIC DNA]</scope>
    <source>
        <strain evidence="2">CGMCC 1.10824</strain>
    </source>
</reference>
<keyword evidence="2" id="KW-1185">Reference proteome</keyword>
<dbReference type="EMBL" id="FMXN01000013">
    <property type="protein sequence ID" value="SDB49267.1"/>
    <property type="molecule type" value="Genomic_DNA"/>
</dbReference>
<dbReference type="RefSeq" id="WP_233340147.1">
    <property type="nucleotide sequence ID" value="NZ_FMXN01000013.1"/>
</dbReference>
<dbReference type="STRING" id="1159017.SAMN02927930_01920"/>
<evidence type="ECO:0008006" key="3">
    <source>
        <dbReference type="Google" id="ProtNLM"/>
    </source>
</evidence>
<protein>
    <recommendedName>
        <fullName evidence="3">DDE_Tnp_1-associated</fullName>
    </recommendedName>
</protein>